<dbReference type="AlphaFoldDB" id="X8DDG1"/>
<organism evidence="2">
    <name type="scientific">Mycobacterium xenopi 4042</name>
    <dbReference type="NCBI Taxonomy" id="1299334"/>
    <lineage>
        <taxon>Bacteria</taxon>
        <taxon>Bacillati</taxon>
        <taxon>Actinomycetota</taxon>
        <taxon>Actinomycetes</taxon>
        <taxon>Mycobacteriales</taxon>
        <taxon>Mycobacteriaceae</taxon>
        <taxon>Mycobacterium</taxon>
    </lineage>
</organism>
<accession>X8DDG1</accession>
<dbReference type="EMBL" id="JAOB01000012">
    <property type="protein sequence ID" value="EUA72334.1"/>
    <property type="molecule type" value="Genomic_DNA"/>
</dbReference>
<protein>
    <submittedName>
        <fullName evidence="2">Uncharacterized protein</fullName>
    </submittedName>
</protein>
<evidence type="ECO:0000313" key="1">
    <source>
        <dbReference type="EMBL" id="EUA41504.1"/>
    </source>
</evidence>
<evidence type="ECO:0000313" key="4">
    <source>
        <dbReference type="EMBL" id="EUA72334.1"/>
    </source>
</evidence>
<dbReference type="EMBL" id="JAOB01000044">
    <property type="protein sequence ID" value="EUA41504.1"/>
    <property type="molecule type" value="Genomic_DNA"/>
</dbReference>
<sequence length="53" mass="5813">MAQRQTVDESIGTIATAALRKTAAMRDGAHLLGLSCDAHLDSVRHCPIRRQRL</sequence>
<name>X8DDG1_MYCXE</name>
<reference evidence="2" key="1">
    <citation type="submission" date="2014-01" db="EMBL/GenBank/DDBJ databases">
        <authorList>
            <person name="Brown-Elliot B."/>
            <person name="Wallace R."/>
            <person name="Lenaerts A."/>
            <person name="Ordway D."/>
            <person name="DeGroote M.A."/>
            <person name="Parker T."/>
            <person name="Sizemore C."/>
            <person name="Tallon L.J."/>
            <person name="Sadzewicz L.K."/>
            <person name="Sengamalay N."/>
            <person name="Fraser C.M."/>
            <person name="Hine E."/>
            <person name="Shefchek K.A."/>
            <person name="Das S.P."/>
            <person name="Tettelin H."/>
        </authorList>
    </citation>
    <scope>NUCLEOTIDE SEQUENCE [LARGE SCALE GENOMIC DNA]</scope>
    <source>
        <strain evidence="2">4042</strain>
    </source>
</reference>
<comment type="caution">
    <text evidence="2">The sequence shown here is derived from an EMBL/GenBank/DDBJ whole genome shotgun (WGS) entry which is preliminary data.</text>
</comment>
<dbReference type="EMBL" id="JAOB01000012">
    <property type="protein sequence ID" value="EUA72327.1"/>
    <property type="molecule type" value="Genomic_DNA"/>
</dbReference>
<proteinExistence type="predicted"/>
<gene>
    <name evidence="3" type="ORF">I553_10649</name>
    <name evidence="4" type="ORF">I553_10669</name>
    <name evidence="2" type="ORF">I553_10837</name>
    <name evidence="1" type="ORF">I553_3395</name>
</gene>
<evidence type="ECO:0000313" key="3">
    <source>
        <dbReference type="EMBL" id="EUA72327.1"/>
    </source>
</evidence>
<dbReference type="EMBL" id="JAOB01000027">
    <property type="protein sequence ID" value="EUA65540.1"/>
    <property type="molecule type" value="Genomic_DNA"/>
</dbReference>
<evidence type="ECO:0000313" key="2">
    <source>
        <dbReference type="EMBL" id="EUA65540.1"/>
    </source>
</evidence>